<proteinExistence type="predicted"/>
<name>A0A554VER3_9FLAO</name>
<dbReference type="Proteomes" id="UP000318833">
    <property type="component" value="Unassembled WGS sequence"/>
</dbReference>
<protein>
    <submittedName>
        <fullName evidence="1">Uncharacterized protein</fullName>
    </submittedName>
</protein>
<accession>A0A554VER3</accession>
<reference evidence="1 2" key="1">
    <citation type="submission" date="2019-07" db="EMBL/GenBank/DDBJ databases">
        <title>The draft genome sequence of Aquimarina algiphila M91.</title>
        <authorList>
            <person name="Meng X."/>
        </authorList>
    </citation>
    <scope>NUCLEOTIDE SEQUENCE [LARGE SCALE GENOMIC DNA]</scope>
    <source>
        <strain evidence="1 2">M91</strain>
    </source>
</reference>
<organism evidence="1 2">
    <name type="scientific">Aquimarina algiphila</name>
    <dbReference type="NCBI Taxonomy" id="2047982"/>
    <lineage>
        <taxon>Bacteria</taxon>
        <taxon>Pseudomonadati</taxon>
        <taxon>Bacteroidota</taxon>
        <taxon>Flavobacteriia</taxon>
        <taxon>Flavobacteriales</taxon>
        <taxon>Flavobacteriaceae</taxon>
        <taxon>Aquimarina</taxon>
    </lineage>
</organism>
<evidence type="ECO:0000313" key="2">
    <source>
        <dbReference type="Proteomes" id="UP000318833"/>
    </source>
</evidence>
<dbReference type="EMBL" id="VLNR01000058">
    <property type="protein sequence ID" value="TSE05597.1"/>
    <property type="molecule type" value="Genomic_DNA"/>
</dbReference>
<dbReference type="RefSeq" id="WP_143917988.1">
    <property type="nucleotide sequence ID" value="NZ_CANMIK010000063.1"/>
</dbReference>
<keyword evidence="2" id="KW-1185">Reference proteome</keyword>
<sequence>MQKIIYSFIVIVLFQINCNAENIINTRLIGFSDSGNFLAIYTYTPYSESYTWKGRLVIVDVKKNKTIDALELEKEYKPVTPGVSNKLVVNDLLKSMIAFNNRFLDKYNIIRGNTGYLAYYQPIHEYILKNNDCVSNPESHSKLSIPISSERFRTTNTADSQQFNINFSTMIVDELTIDEDGLGCSECIKKFNLKITDESDKPAFDFENQLKLNQCYRDYFVGSVYFYSENKIIIIAYGMRPGYEGLMIEPIFISGIL</sequence>
<evidence type="ECO:0000313" key="1">
    <source>
        <dbReference type="EMBL" id="TSE05597.1"/>
    </source>
</evidence>
<dbReference type="AlphaFoldDB" id="A0A554VER3"/>
<gene>
    <name evidence="1" type="ORF">FOF46_22385</name>
</gene>
<comment type="caution">
    <text evidence="1">The sequence shown here is derived from an EMBL/GenBank/DDBJ whole genome shotgun (WGS) entry which is preliminary data.</text>
</comment>